<dbReference type="STRING" id="430453.SAMN04487962_13614"/>
<gene>
    <name evidence="4" type="ORF">SAMN04487962_13614</name>
</gene>
<dbReference type="Proteomes" id="UP000198762">
    <property type="component" value="Unassembled WGS sequence"/>
</dbReference>
<dbReference type="InterPro" id="IPR011108">
    <property type="entry name" value="RMMBL"/>
</dbReference>
<accession>A0A1I0HWA8</accession>
<proteinExistence type="predicted"/>
<dbReference type="RefSeq" id="WP_091854959.1">
    <property type="nucleotide sequence ID" value="NZ_FOHZ01000036.1"/>
</dbReference>
<keyword evidence="1" id="KW-0378">Hydrolase</keyword>
<dbReference type="InterPro" id="IPR036866">
    <property type="entry name" value="RibonucZ/Hydroxyglut_hydro"/>
</dbReference>
<protein>
    <submittedName>
        <fullName evidence="4">Metallo-beta-lactamase family protein</fullName>
    </submittedName>
</protein>
<evidence type="ECO:0000256" key="1">
    <source>
        <dbReference type="ARBA" id="ARBA00022801"/>
    </source>
</evidence>
<evidence type="ECO:0000259" key="3">
    <source>
        <dbReference type="SMART" id="SM01027"/>
    </source>
</evidence>
<evidence type="ECO:0000313" key="4">
    <source>
        <dbReference type="EMBL" id="SET88432.1"/>
    </source>
</evidence>
<evidence type="ECO:0000259" key="2">
    <source>
        <dbReference type="SMART" id="SM00849"/>
    </source>
</evidence>
<keyword evidence="5" id="KW-1185">Reference proteome</keyword>
<reference evidence="5" key="1">
    <citation type="submission" date="2016-10" db="EMBL/GenBank/DDBJ databases">
        <authorList>
            <person name="Varghese N."/>
            <person name="Submissions S."/>
        </authorList>
    </citation>
    <scope>NUCLEOTIDE SEQUENCE [LARGE SCALE GENOMIC DNA]</scope>
    <source>
        <strain evidence="5">CGMCC 1.6489</strain>
    </source>
</reference>
<dbReference type="EMBL" id="FOHZ01000036">
    <property type="protein sequence ID" value="SET88432.1"/>
    <property type="molecule type" value="Genomic_DNA"/>
</dbReference>
<feature type="domain" description="Beta-Casp" evidence="3">
    <location>
        <begin position="255"/>
        <end position="393"/>
    </location>
</feature>
<dbReference type="Pfam" id="PF00753">
    <property type="entry name" value="Lactamase_B"/>
    <property type="match status" value="1"/>
</dbReference>
<sequence length="473" mass="51830">MIEILHHGAVTGVTGSCHELRLMGLAADAPDPDKTPAILIDCGLFQGQETGRGASSTDLSIDFPIGHIRALVVTHVHIDHVGRIPYLLAAGFSGPIICSEPSAIMLPEILEDALKVGFTRDRALIERVLDLIRSRLVPVSYGQWCEVFAESAGKLQVRLQRAGHILGSAYVECEADTGAESERIVFSGDLGARHSPLLPEPLPPERADRLVIESTYGDKDHEDRETRRYRLKQVLEHALEDGGTVIIPAFSIGRTQELLYEIEGLIAEFGDQAVAGERVWEDLEIVVDSPLAAEFTRIYRDLKPFWDDEAQALVRAGRHPLSFEQLTVINSHEDHLNAVDYLARSHRPCVVLAGSGMCAGGRVVNYLKAMLGDQRNDVLFVGYQAAGTPGRDILAWGPRGGWVELDGERYDIRARVHQVGGYSAHAGQGDLLRFVEGIPEAPREIRVVHGEQHAKAAFCAALQARLTSRVLVP</sequence>
<dbReference type="AlphaFoldDB" id="A0A1I0HWA8"/>
<dbReference type="SMART" id="SM01027">
    <property type="entry name" value="Beta-Casp"/>
    <property type="match status" value="1"/>
</dbReference>
<feature type="domain" description="Metallo-beta-lactamase" evidence="2">
    <location>
        <begin position="20"/>
        <end position="250"/>
    </location>
</feature>
<dbReference type="Pfam" id="PF10996">
    <property type="entry name" value="Beta-Casp"/>
    <property type="match status" value="1"/>
</dbReference>
<dbReference type="PANTHER" id="PTHR11203:SF37">
    <property type="entry name" value="INTEGRATOR COMPLEX SUBUNIT 11"/>
    <property type="match status" value="1"/>
</dbReference>
<dbReference type="SMART" id="SM00849">
    <property type="entry name" value="Lactamase_B"/>
    <property type="match status" value="1"/>
</dbReference>
<evidence type="ECO:0000313" key="5">
    <source>
        <dbReference type="Proteomes" id="UP000198762"/>
    </source>
</evidence>
<dbReference type="SUPFAM" id="SSF56281">
    <property type="entry name" value="Metallo-hydrolase/oxidoreductase"/>
    <property type="match status" value="1"/>
</dbReference>
<dbReference type="InterPro" id="IPR050698">
    <property type="entry name" value="MBL"/>
</dbReference>
<dbReference type="PANTHER" id="PTHR11203">
    <property type="entry name" value="CLEAVAGE AND POLYADENYLATION SPECIFICITY FACTOR FAMILY MEMBER"/>
    <property type="match status" value="1"/>
</dbReference>
<dbReference type="InterPro" id="IPR022712">
    <property type="entry name" value="Beta_Casp"/>
</dbReference>
<dbReference type="CDD" id="cd16295">
    <property type="entry name" value="TTHA0252-CPSF-like_MBL-fold"/>
    <property type="match status" value="1"/>
</dbReference>
<dbReference type="Pfam" id="PF07521">
    <property type="entry name" value="RMMBL"/>
    <property type="match status" value="1"/>
</dbReference>
<dbReference type="GO" id="GO:0004521">
    <property type="term" value="F:RNA endonuclease activity"/>
    <property type="evidence" value="ECO:0007669"/>
    <property type="project" value="TreeGrafter"/>
</dbReference>
<dbReference type="GO" id="GO:0016787">
    <property type="term" value="F:hydrolase activity"/>
    <property type="evidence" value="ECO:0007669"/>
    <property type="project" value="UniProtKB-KW"/>
</dbReference>
<dbReference type="Gene3D" id="3.40.50.10890">
    <property type="match status" value="1"/>
</dbReference>
<dbReference type="Gene3D" id="3.60.15.10">
    <property type="entry name" value="Ribonuclease Z/Hydroxyacylglutathione hydrolase-like"/>
    <property type="match status" value="1"/>
</dbReference>
<organism evidence="4 5">
    <name type="scientific">Marinobacter segnicrescens</name>
    <dbReference type="NCBI Taxonomy" id="430453"/>
    <lineage>
        <taxon>Bacteria</taxon>
        <taxon>Pseudomonadati</taxon>
        <taxon>Pseudomonadota</taxon>
        <taxon>Gammaproteobacteria</taxon>
        <taxon>Pseudomonadales</taxon>
        <taxon>Marinobacteraceae</taxon>
        <taxon>Marinobacter</taxon>
    </lineage>
</organism>
<name>A0A1I0HWA8_9GAMM</name>
<dbReference type="InterPro" id="IPR001279">
    <property type="entry name" value="Metallo-B-lactamas"/>
</dbReference>
<dbReference type="OrthoDB" id="9803916at2"/>